<feature type="chain" id="PRO_5017343694" description="Transmembrane protein" evidence="1">
    <location>
        <begin position="18"/>
        <end position="41"/>
    </location>
</feature>
<keyword evidence="1" id="KW-0732">Signal</keyword>
<proteinExistence type="predicted"/>
<evidence type="ECO:0000313" key="2">
    <source>
        <dbReference type="EMBL" id="RHN51309.1"/>
    </source>
</evidence>
<feature type="signal peptide" evidence="1">
    <location>
        <begin position="1"/>
        <end position="17"/>
    </location>
</feature>
<evidence type="ECO:0008006" key="3">
    <source>
        <dbReference type="Google" id="ProtNLM"/>
    </source>
</evidence>
<dbReference type="EMBL" id="PSQE01000006">
    <property type="protein sequence ID" value="RHN51309.1"/>
    <property type="molecule type" value="Genomic_DNA"/>
</dbReference>
<organism evidence="2">
    <name type="scientific">Medicago truncatula</name>
    <name type="common">Barrel medic</name>
    <name type="synonym">Medicago tribuloides</name>
    <dbReference type="NCBI Taxonomy" id="3880"/>
    <lineage>
        <taxon>Eukaryota</taxon>
        <taxon>Viridiplantae</taxon>
        <taxon>Streptophyta</taxon>
        <taxon>Embryophyta</taxon>
        <taxon>Tracheophyta</taxon>
        <taxon>Spermatophyta</taxon>
        <taxon>Magnoliopsida</taxon>
        <taxon>eudicotyledons</taxon>
        <taxon>Gunneridae</taxon>
        <taxon>Pentapetalae</taxon>
        <taxon>rosids</taxon>
        <taxon>fabids</taxon>
        <taxon>Fabales</taxon>
        <taxon>Fabaceae</taxon>
        <taxon>Papilionoideae</taxon>
        <taxon>50 kb inversion clade</taxon>
        <taxon>NPAAA clade</taxon>
        <taxon>Hologalegina</taxon>
        <taxon>IRL clade</taxon>
        <taxon>Trifolieae</taxon>
        <taxon>Medicago</taxon>
    </lineage>
</organism>
<name>A0A396HDD5_MEDTR</name>
<comment type="caution">
    <text evidence="2">The sequence shown here is derived from an EMBL/GenBank/DDBJ whole genome shotgun (WGS) entry which is preliminary data.</text>
</comment>
<protein>
    <recommendedName>
        <fullName evidence="3">Transmembrane protein</fullName>
    </recommendedName>
</protein>
<dbReference type="Proteomes" id="UP000265566">
    <property type="component" value="Chromosome 6"/>
</dbReference>
<reference evidence="2" key="1">
    <citation type="journal article" date="2018" name="Nat. Plants">
        <title>Whole-genome landscape of Medicago truncatula symbiotic genes.</title>
        <authorList>
            <person name="Pecrix Y."/>
            <person name="Gamas P."/>
            <person name="Carrere S."/>
        </authorList>
    </citation>
    <scope>NUCLEOTIDE SEQUENCE</scope>
    <source>
        <tissue evidence="2">Leaves</tissue>
    </source>
</reference>
<dbReference type="AlphaFoldDB" id="A0A396HDD5"/>
<evidence type="ECO:0000256" key="1">
    <source>
        <dbReference type="SAM" id="SignalP"/>
    </source>
</evidence>
<gene>
    <name evidence="2" type="ORF">MtrunA17_Chr6g0467151</name>
</gene>
<dbReference type="Gramene" id="rna35725">
    <property type="protein sequence ID" value="RHN51309.1"/>
    <property type="gene ID" value="gene35725"/>
</dbReference>
<accession>A0A396HDD5</accession>
<sequence>MMLKVVGLMYWVVSVLRSSSFEFIKIGARPYSDHSPYFCAV</sequence>